<dbReference type="GO" id="GO:0004563">
    <property type="term" value="F:beta-N-acetylhexosaminidase activity"/>
    <property type="evidence" value="ECO:0007669"/>
    <property type="project" value="UniProtKB-EC"/>
</dbReference>
<dbReference type="InterPro" id="IPR015882">
    <property type="entry name" value="HEX_bac_N"/>
</dbReference>
<organism evidence="10 11">
    <name type="scientific">Alistipes finegoldii</name>
    <dbReference type="NCBI Taxonomy" id="214856"/>
    <lineage>
        <taxon>Bacteria</taxon>
        <taxon>Pseudomonadati</taxon>
        <taxon>Bacteroidota</taxon>
        <taxon>Bacteroidia</taxon>
        <taxon>Bacteroidales</taxon>
        <taxon>Rikenellaceae</taxon>
        <taxon>Alistipes</taxon>
    </lineage>
</organism>
<feature type="active site" description="Proton donor" evidence="6">
    <location>
        <position position="327"/>
    </location>
</feature>
<dbReference type="GO" id="GO:0005975">
    <property type="term" value="P:carbohydrate metabolic process"/>
    <property type="evidence" value="ECO:0007669"/>
    <property type="project" value="InterPro"/>
</dbReference>
<feature type="domain" description="Glycoside hydrolase family 20 catalytic" evidence="8">
    <location>
        <begin position="153"/>
        <end position="501"/>
    </location>
</feature>
<sequence length="727" mass="82188">MSETKFRTAMKLRYLLPLAGVLCTFLTAHAQPSPARQAFYKGACRISPRTMLCYETPLAPLAAYLREYINVETASDSMSADDAIVLSTDPTLGGEAFRLTVLPQRIEIAGGSYGGVFNGVQALFRLLPAEIYAKNCPLPVEIACTKVEDAPRFPYRGMMLDVARTWIDAAGVKRYIDLLSYHGINKLHLHLSDDEGWRIEIRSHPELTEIGGFRGGDSPVRPVYGKWDEKYGGYYTQDEMRGLIRYAAARNIEIIPEIDLPGHSRNIASVHPEIRCNYPPDTVSTNGYDYRSAWCVAREENYALLADILGELCALFPSEYIHVGGDEVDMTQWNRCPDCQALMSRRGMTDPHRLEDLFMERMAAILAANGKRPGVWNEAVTTGGLSRECLVYGWQSVKACLDATAKGYKTVVMPGEYFYFDMRQTPQEEGHDWAAVFDAKKVFGFDFTEKGFSDEQMRNVVGLQGTFFSEAYVSHEPEKPDYLDYMCFPRICALARIAWRGNCEGWDAYYRELTDHYDRMAAMGIRFRLFPPKVSYKEGAFTVVADDGSKIFYLEGDSPEEHRYTGPVKTEKPHLYRFLTRYKTGRSPYVADKSYYRPLAPAVTITTSMGESTQFPYTNASAYKGLARTRRACRQQDWILYTYEQPVKCREMFLQTGNRQLPKTIITTGYAEVSYDGTTYERAGDLEKGSITLKPGRPVKAVRIVSTCDDNGTPYVTIQPPQIKPVL</sequence>
<evidence type="ECO:0000256" key="3">
    <source>
        <dbReference type="ARBA" id="ARBA00012663"/>
    </source>
</evidence>
<dbReference type="GO" id="GO:0030203">
    <property type="term" value="P:glycosaminoglycan metabolic process"/>
    <property type="evidence" value="ECO:0007669"/>
    <property type="project" value="TreeGrafter"/>
</dbReference>
<gene>
    <name evidence="10" type="ORF">CE91St16_23100</name>
</gene>
<evidence type="ECO:0000256" key="6">
    <source>
        <dbReference type="PIRSR" id="PIRSR625705-1"/>
    </source>
</evidence>
<dbReference type="InterPro" id="IPR025705">
    <property type="entry name" value="Beta_hexosaminidase_sua/sub"/>
</dbReference>
<dbReference type="Gene3D" id="3.20.20.80">
    <property type="entry name" value="Glycosidases"/>
    <property type="match status" value="1"/>
</dbReference>
<comment type="caution">
    <text evidence="10">The sequence shown here is derived from an EMBL/GenBank/DDBJ whole genome shotgun (WGS) entry which is preliminary data.</text>
</comment>
<feature type="domain" description="Beta-hexosaminidase bacterial type N-terminal" evidence="9">
    <location>
        <begin position="32"/>
        <end position="150"/>
    </location>
</feature>
<comment type="catalytic activity">
    <reaction evidence="1">
        <text>Hydrolysis of terminal non-reducing N-acetyl-D-hexosamine residues in N-acetyl-beta-D-hexosaminides.</text>
        <dbReference type="EC" id="3.2.1.52"/>
    </reaction>
</comment>
<dbReference type="PANTHER" id="PTHR22600">
    <property type="entry name" value="BETA-HEXOSAMINIDASE"/>
    <property type="match status" value="1"/>
</dbReference>
<dbReference type="SUPFAM" id="SSF51445">
    <property type="entry name" value="(Trans)glycosidases"/>
    <property type="match status" value="1"/>
</dbReference>
<dbReference type="Pfam" id="PF02838">
    <property type="entry name" value="Glyco_hydro_20b"/>
    <property type="match status" value="1"/>
</dbReference>
<keyword evidence="4" id="KW-0378">Hydrolase</keyword>
<dbReference type="EMBL" id="BQOL01000001">
    <property type="protein sequence ID" value="GKI19402.1"/>
    <property type="molecule type" value="Genomic_DNA"/>
</dbReference>
<feature type="chain" id="PRO_5041267551" description="beta-N-acetylhexosaminidase" evidence="7">
    <location>
        <begin position="31"/>
        <end position="727"/>
    </location>
</feature>
<dbReference type="Gene3D" id="3.30.379.10">
    <property type="entry name" value="Chitobiase/beta-hexosaminidase domain 2-like"/>
    <property type="match status" value="1"/>
</dbReference>
<evidence type="ECO:0000313" key="10">
    <source>
        <dbReference type="EMBL" id="GKI19402.1"/>
    </source>
</evidence>
<dbReference type="PRINTS" id="PR00738">
    <property type="entry name" value="GLHYDRLASE20"/>
</dbReference>
<keyword evidence="7" id="KW-0732">Signal</keyword>
<evidence type="ECO:0000256" key="5">
    <source>
        <dbReference type="ARBA" id="ARBA00023295"/>
    </source>
</evidence>
<comment type="similarity">
    <text evidence="2">Belongs to the glycosyl hydrolase 20 family.</text>
</comment>
<reference evidence="10" key="1">
    <citation type="submission" date="2022-01" db="EMBL/GenBank/DDBJ databases">
        <title>Novel bile acid biosynthetic pathways are enriched in the microbiome of centenarians.</title>
        <authorList>
            <person name="Sato Y."/>
            <person name="Atarashi K."/>
            <person name="Plichta R.D."/>
            <person name="Arai Y."/>
            <person name="Sasajima S."/>
            <person name="Kearney M.S."/>
            <person name="Suda W."/>
            <person name="Takeshita K."/>
            <person name="Sasaki T."/>
            <person name="Okamoto S."/>
            <person name="Skelly N.A."/>
            <person name="Okamura Y."/>
            <person name="Vlamakis H."/>
            <person name="Li Y."/>
            <person name="Tanoue T."/>
            <person name="Takei H."/>
            <person name="Nittono H."/>
            <person name="Narushima S."/>
            <person name="Irie J."/>
            <person name="Itoh H."/>
            <person name="Moriya K."/>
            <person name="Sugiura Y."/>
            <person name="Suematsu M."/>
            <person name="Moritoki N."/>
            <person name="Shibata S."/>
            <person name="Littman R.D."/>
            <person name="Fischbach A.M."/>
            <person name="Uwamino Y."/>
            <person name="Inoue T."/>
            <person name="Honda A."/>
            <person name="Hattori M."/>
            <person name="Murai T."/>
            <person name="Xavier J.R."/>
            <person name="Hirose N."/>
            <person name="Honda K."/>
        </authorList>
    </citation>
    <scope>NUCLEOTIDE SEQUENCE</scope>
    <source>
        <strain evidence="10">CE91-St16</strain>
    </source>
</reference>
<dbReference type="GO" id="GO:0016020">
    <property type="term" value="C:membrane"/>
    <property type="evidence" value="ECO:0007669"/>
    <property type="project" value="TreeGrafter"/>
</dbReference>
<evidence type="ECO:0000259" key="8">
    <source>
        <dbReference type="Pfam" id="PF00728"/>
    </source>
</evidence>
<dbReference type="SUPFAM" id="SSF55545">
    <property type="entry name" value="beta-N-acetylhexosaminidase-like domain"/>
    <property type="match status" value="1"/>
</dbReference>
<name>A0AA37KSN1_9BACT</name>
<keyword evidence="5" id="KW-0326">Glycosidase</keyword>
<dbReference type="CDD" id="cd06563">
    <property type="entry name" value="GH20_chitobiase-like"/>
    <property type="match status" value="1"/>
</dbReference>
<accession>A0AA37KSN1</accession>
<evidence type="ECO:0000259" key="9">
    <source>
        <dbReference type="Pfam" id="PF02838"/>
    </source>
</evidence>
<dbReference type="PANTHER" id="PTHR22600:SF57">
    <property type="entry name" value="BETA-N-ACETYLHEXOSAMINIDASE"/>
    <property type="match status" value="1"/>
</dbReference>
<evidence type="ECO:0000256" key="2">
    <source>
        <dbReference type="ARBA" id="ARBA00006285"/>
    </source>
</evidence>
<proteinExistence type="inferred from homology"/>
<dbReference type="InterPro" id="IPR017853">
    <property type="entry name" value="GH"/>
</dbReference>
<dbReference type="InterPro" id="IPR015883">
    <property type="entry name" value="Glyco_hydro_20_cat"/>
</dbReference>
<protein>
    <recommendedName>
        <fullName evidence="3">beta-N-acetylhexosaminidase</fullName>
        <ecNumber evidence="3">3.2.1.52</ecNumber>
    </recommendedName>
</protein>
<dbReference type="AlphaFoldDB" id="A0AA37KSN1"/>
<dbReference type="InterPro" id="IPR029018">
    <property type="entry name" value="Hex-like_dom2"/>
</dbReference>
<dbReference type="Proteomes" id="UP001055105">
    <property type="component" value="Unassembled WGS sequence"/>
</dbReference>
<evidence type="ECO:0000256" key="4">
    <source>
        <dbReference type="ARBA" id="ARBA00022801"/>
    </source>
</evidence>
<feature type="signal peptide" evidence="7">
    <location>
        <begin position="1"/>
        <end position="30"/>
    </location>
</feature>
<evidence type="ECO:0000313" key="11">
    <source>
        <dbReference type="Proteomes" id="UP001055105"/>
    </source>
</evidence>
<evidence type="ECO:0000256" key="7">
    <source>
        <dbReference type="SAM" id="SignalP"/>
    </source>
</evidence>
<dbReference type="EC" id="3.2.1.52" evidence="3"/>
<evidence type="ECO:0000256" key="1">
    <source>
        <dbReference type="ARBA" id="ARBA00001231"/>
    </source>
</evidence>
<dbReference type="Pfam" id="PF00728">
    <property type="entry name" value="Glyco_hydro_20"/>
    <property type="match status" value="1"/>
</dbReference>